<dbReference type="GO" id="GO:0006516">
    <property type="term" value="P:glycoprotein catabolic process"/>
    <property type="evidence" value="ECO:0007669"/>
    <property type="project" value="InterPro"/>
</dbReference>
<evidence type="ECO:0000313" key="5">
    <source>
        <dbReference type="Proteomes" id="UP000001940"/>
    </source>
</evidence>
<evidence type="ECO:0000313" key="6">
    <source>
        <dbReference type="WormBase" id="W04G5.4"/>
    </source>
</evidence>
<dbReference type="PhylomeDB" id="O18169"/>
<dbReference type="Gene3D" id="2.60.120.1020">
    <property type="entry name" value="Peptide N glycanase, PAW domain"/>
    <property type="match status" value="1"/>
</dbReference>
<evidence type="ECO:0000259" key="3">
    <source>
        <dbReference type="PROSITE" id="PS51398"/>
    </source>
</evidence>
<keyword evidence="2" id="KW-1133">Transmembrane helix</keyword>
<evidence type="ECO:0000256" key="1">
    <source>
        <dbReference type="PROSITE-ProRule" id="PRU00731"/>
    </source>
</evidence>
<dbReference type="UCSC" id="W04G5.4">
    <property type="organism name" value="c. elegans"/>
</dbReference>
<dbReference type="InterPro" id="IPR006588">
    <property type="entry name" value="Peptide_N_glycanase_PAW_dom"/>
</dbReference>
<sequence>MPPFSNYEPKFNVPSRLASCLLPLAKSLAKISLISIGFLIIFTPLTNAIFRIRRDSNEAGPYSTKVPSMDHETAIKKIVAVTAPNNEPDRNHAGITSTSFTYQNKPIKLSPPSSGDNYVKFTYNVISNTYSQTHEDGSKIDSFYVFNIERVEDRSLNQVYLRKRNTLFMGSITWQFIWELVGKSIEKIVIKIAGIEEYLKYVDGGNANACLTFLAARTQNCSIVPTNKSLTIERPEYDSLSLQLDMFRDIKLLKTNLNGTRNVESFSVEMHWRESSLQSSH</sequence>
<dbReference type="PROSITE" id="PS51398">
    <property type="entry name" value="PAW"/>
    <property type="match status" value="1"/>
</dbReference>
<dbReference type="SMART" id="SM00613">
    <property type="entry name" value="PAW"/>
    <property type="match status" value="1"/>
</dbReference>
<comment type="similarity">
    <text evidence="1">Belongs to the transglutaminase-like superfamily. PNGase family.</text>
</comment>
<organism evidence="4 5">
    <name type="scientific">Caenorhabditis elegans</name>
    <dbReference type="NCBI Taxonomy" id="6239"/>
    <lineage>
        <taxon>Eukaryota</taxon>
        <taxon>Metazoa</taxon>
        <taxon>Ecdysozoa</taxon>
        <taxon>Nematoda</taxon>
        <taxon>Chromadorea</taxon>
        <taxon>Rhabditida</taxon>
        <taxon>Rhabditina</taxon>
        <taxon>Rhabditomorpha</taxon>
        <taxon>Rhabditoidea</taxon>
        <taxon>Rhabditidae</taxon>
        <taxon>Peloderinae</taxon>
        <taxon>Caenorhabditis</taxon>
    </lineage>
</organism>
<dbReference type="STRING" id="6239.W04G5.4.1"/>
<keyword evidence="5" id="KW-1185">Reference proteome</keyword>
<dbReference type="WormBase" id="W04G5.4">
    <property type="protein sequence ID" value="CE53981"/>
    <property type="gene ID" value="WBGene00012265"/>
</dbReference>
<protein>
    <submittedName>
        <fullName evidence="4">PAW domain-containing protein</fullName>
    </submittedName>
</protein>
<feature type="transmembrane region" description="Helical" evidence="2">
    <location>
        <begin position="31"/>
        <end position="50"/>
    </location>
</feature>
<dbReference type="GO" id="GO:0005737">
    <property type="term" value="C:cytoplasm"/>
    <property type="evidence" value="ECO:0007669"/>
    <property type="project" value="InterPro"/>
</dbReference>
<dbReference type="InterPro" id="IPR008979">
    <property type="entry name" value="Galactose-bd-like_sf"/>
</dbReference>
<dbReference type="Proteomes" id="UP000001940">
    <property type="component" value="Chromosome I"/>
</dbReference>
<dbReference type="FunCoup" id="O18169">
    <property type="interactions" value="273"/>
</dbReference>
<dbReference type="InterPro" id="IPR038680">
    <property type="entry name" value="PAW_sf"/>
</dbReference>
<gene>
    <name evidence="4" type="ORF">CELE_W04G5.4</name>
    <name evidence="4 6" type="ORF">W04G5.4</name>
</gene>
<dbReference type="EMBL" id="BX284601">
    <property type="protein sequence ID" value="CAB07681.3"/>
    <property type="molecule type" value="Genomic_DNA"/>
</dbReference>
<dbReference type="AlphaFoldDB" id="O18169"/>
<dbReference type="PANTHER" id="PTHR48440:SF1">
    <property type="entry name" value="PAW DOMAIN-CONTAINING PROTEIN"/>
    <property type="match status" value="1"/>
</dbReference>
<proteinExistence type="inferred from homology"/>
<dbReference type="InParanoid" id="O18169"/>
<dbReference type="HOGENOM" id="CLU_520971_0_0_1"/>
<accession>O18169</accession>
<dbReference type="AGR" id="WB:WBGene00012265"/>
<feature type="domain" description="PAW" evidence="3">
    <location>
        <begin position="78"/>
        <end position="275"/>
    </location>
</feature>
<keyword evidence="2" id="KW-0472">Membrane</keyword>
<keyword evidence="2" id="KW-0812">Transmembrane</keyword>
<name>O18169_CAEEL</name>
<dbReference type="PaxDb" id="6239-W04G5.4"/>
<evidence type="ECO:0000256" key="2">
    <source>
        <dbReference type="SAM" id="Phobius"/>
    </source>
</evidence>
<dbReference type="SMR" id="O18169"/>
<dbReference type="SUPFAM" id="SSF49785">
    <property type="entry name" value="Galactose-binding domain-like"/>
    <property type="match status" value="1"/>
</dbReference>
<reference evidence="4 5" key="1">
    <citation type="journal article" date="1998" name="Science">
        <title>Genome sequence of the nematode C. elegans: a platform for investigating biology.</title>
        <authorList>
            <consortium name="The C. elegans sequencing consortium"/>
            <person name="Sulson J.E."/>
            <person name="Waterston R."/>
        </authorList>
    </citation>
    <scope>NUCLEOTIDE SEQUENCE [LARGE SCALE GENOMIC DNA]</scope>
    <source>
        <strain evidence="4 5">Bristol N2</strain>
    </source>
</reference>
<evidence type="ECO:0000313" key="4">
    <source>
        <dbReference type="EMBL" id="CAB07681.3"/>
    </source>
</evidence>
<dbReference type="PANTHER" id="PTHR48440">
    <property type="match status" value="1"/>
</dbReference>